<dbReference type="InterPro" id="IPR045187">
    <property type="entry name" value="CcO_II"/>
</dbReference>
<dbReference type="GO" id="GO:0042773">
    <property type="term" value="P:ATP synthesis coupled electron transport"/>
    <property type="evidence" value="ECO:0007669"/>
    <property type="project" value="TreeGrafter"/>
</dbReference>
<evidence type="ECO:0000259" key="10">
    <source>
        <dbReference type="PROSITE" id="PS50857"/>
    </source>
</evidence>
<keyword evidence="7 9" id="KW-0472">Membrane</keyword>
<proteinExistence type="inferred from homology"/>
<evidence type="ECO:0000256" key="8">
    <source>
        <dbReference type="SAM" id="MobiDB-lite"/>
    </source>
</evidence>
<comment type="subcellular location">
    <subcellularLocation>
        <location evidence="1">Membrane</location>
    </subcellularLocation>
</comment>
<dbReference type="Gene3D" id="2.60.40.420">
    <property type="entry name" value="Cupredoxins - blue copper proteins"/>
    <property type="match status" value="1"/>
</dbReference>
<accession>A0A1I6KZQ5</accession>
<keyword evidence="3" id="KW-0813">Transport</keyword>
<evidence type="ECO:0000256" key="3">
    <source>
        <dbReference type="ARBA" id="ARBA00022448"/>
    </source>
</evidence>
<dbReference type="STRING" id="767519.SAMN05216559_1690"/>
<keyword evidence="9" id="KW-0812">Transmembrane</keyword>
<dbReference type="GO" id="GO:0004129">
    <property type="term" value="F:cytochrome-c oxidase activity"/>
    <property type="evidence" value="ECO:0007669"/>
    <property type="project" value="InterPro"/>
</dbReference>
<sequence length="314" mass="33092">MLGVHTVSSFTLAWFPVAHAGDVRAPADVFNEIFTVFLVLGTAVGVVVVGYTLYNAYKYRDGDGDGVDADVERPQMGELPTGGGGGKKLFLSLTISAIIVVGLILWTYVSLLYIEEGPSSQQAQQQALDNAGIASASESDAAAQAQANQSGELDPITIDVVGMQFSWQFVYPNGHTTTGELRVPQNRLIQLNVTSADVFHNIGSPELRFKADAVPGQETDAWFVAKQTGTYQANCYELCGSGHSYMTADIRVVTQNGYDQWYDRTNESGNEAAGNESGGNGTAAGNNESARVTAGSGPPTAGSGPAATQRVIAP</sequence>
<feature type="region of interest" description="Disordered" evidence="8">
    <location>
        <begin position="263"/>
        <end position="314"/>
    </location>
</feature>
<feature type="transmembrane region" description="Helical" evidence="9">
    <location>
        <begin position="36"/>
        <end position="54"/>
    </location>
</feature>
<dbReference type="GO" id="GO:0016020">
    <property type="term" value="C:membrane"/>
    <property type="evidence" value="ECO:0007669"/>
    <property type="project" value="UniProtKB-SubCell"/>
</dbReference>
<organism evidence="11 12">
    <name type="scientific">Halomicrobium zhouii</name>
    <dbReference type="NCBI Taxonomy" id="767519"/>
    <lineage>
        <taxon>Archaea</taxon>
        <taxon>Methanobacteriati</taxon>
        <taxon>Methanobacteriota</taxon>
        <taxon>Stenosarchaea group</taxon>
        <taxon>Halobacteria</taxon>
        <taxon>Halobacteriales</taxon>
        <taxon>Haloarculaceae</taxon>
        <taxon>Halomicrobium</taxon>
    </lineage>
</organism>
<evidence type="ECO:0000256" key="5">
    <source>
        <dbReference type="ARBA" id="ARBA00022982"/>
    </source>
</evidence>
<name>A0A1I6KZQ5_9EURY</name>
<evidence type="ECO:0000256" key="4">
    <source>
        <dbReference type="ARBA" id="ARBA00022723"/>
    </source>
</evidence>
<keyword evidence="6" id="KW-0186">Copper</keyword>
<evidence type="ECO:0000256" key="1">
    <source>
        <dbReference type="ARBA" id="ARBA00004370"/>
    </source>
</evidence>
<evidence type="ECO:0000256" key="7">
    <source>
        <dbReference type="ARBA" id="ARBA00023136"/>
    </source>
</evidence>
<keyword evidence="12" id="KW-1185">Reference proteome</keyword>
<dbReference type="OrthoDB" id="3372at2157"/>
<dbReference type="Pfam" id="PF00116">
    <property type="entry name" value="COX2"/>
    <property type="match status" value="1"/>
</dbReference>
<feature type="domain" description="Cytochrome oxidase subunit II copper A binding" evidence="10">
    <location>
        <begin position="153"/>
        <end position="264"/>
    </location>
</feature>
<evidence type="ECO:0000313" key="12">
    <source>
        <dbReference type="Proteomes" id="UP000199062"/>
    </source>
</evidence>
<dbReference type="PANTHER" id="PTHR22888">
    <property type="entry name" value="CYTOCHROME C OXIDASE, SUBUNIT II"/>
    <property type="match status" value="1"/>
</dbReference>
<dbReference type="InterPro" id="IPR001505">
    <property type="entry name" value="Copper_CuA"/>
</dbReference>
<dbReference type="GO" id="GO:0005507">
    <property type="term" value="F:copper ion binding"/>
    <property type="evidence" value="ECO:0007669"/>
    <property type="project" value="InterPro"/>
</dbReference>
<gene>
    <name evidence="11" type="ORF">SAMN05216559_1690</name>
</gene>
<dbReference type="RefSeq" id="WP_089815851.1">
    <property type="nucleotide sequence ID" value="NZ_FOZK01000002.1"/>
</dbReference>
<keyword evidence="4" id="KW-0479">Metal-binding</keyword>
<feature type="transmembrane region" description="Helical" evidence="9">
    <location>
        <begin position="89"/>
        <end position="114"/>
    </location>
</feature>
<dbReference type="PANTHER" id="PTHR22888:SF9">
    <property type="entry name" value="CYTOCHROME C OXIDASE SUBUNIT 2"/>
    <property type="match status" value="1"/>
</dbReference>
<dbReference type="EMBL" id="FOZK01000002">
    <property type="protein sequence ID" value="SFR96709.1"/>
    <property type="molecule type" value="Genomic_DNA"/>
</dbReference>
<evidence type="ECO:0000256" key="9">
    <source>
        <dbReference type="SAM" id="Phobius"/>
    </source>
</evidence>
<dbReference type="PROSITE" id="PS00078">
    <property type="entry name" value="COX2"/>
    <property type="match status" value="1"/>
</dbReference>
<dbReference type="InterPro" id="IPR008972">
    <property type="entry name" value="Cupredoxin"/>
</dbReference>
<evidence type="ECO:0000256" key="6">
    <source>
        <dbReference type="ARBA" id="ARBA00023008"/>
    </source>
</evidence>
<comment type="similarity">
    <text evidence="2">Belongs to the cytochrome c oxidase subunit 2 family.</text>
</comment>
<dbReference type="PROSITE" id="PS50857">
    <property type="entry name" value="COX2_CUA"/>
    <property type="match status" value="1"/>
</dbReference>
<evidence type="ECO:0000256" key="2">
    <source>
        <dbReference type="ARBA" id="ARBA00007866"/>
    </source>
</evidence>
<keyword evidence="5" id="KW-0249">Electron transport</keyword>
<protein>
    <submittedName>
        <fullName evidence="11">Cytochrome c oxidase subunit 2</fullName>
    </submittedName>
</protein>
<reference evidence="11 12" key="1">
    <citation type="submission" date="2016-10" db="EMBL/GenBank/DDBJ databases">
        <authorList>
            <person name="de Groot N.N."/>
        </authorList>
    </citation>
    <scope>NUCLEOTIDE SEQUENCE [LARGE SCALE GENOMIC DNA]</scope>
    <source>
        <strain evidence="11 12">CGMCC 1.10457</strain>
    </source>
</reference>
<feature type="compositionally biased region" description="Low complexity" evidence="8">
    <location>
        <begin position="283"/>
        <end position="308"/>
    </location>
</feature>
<dbReference type="InterPro" id="IPR002429">
    <property type="entry name" value="CcO_II-like_C"/>
</dbReference>
<keyword evidence="9" id="KW-1133">Transmembrane helix</keyword>
<dbReference type="PRINTS" id="PR01166">
    <property type="entry name" value="CYCOXIDASEII"/>
</dbReference>
<dbReference type="Proteomes" id="UP000199062">
    <property type="component" value="Unassembled WGS sequence"/>
</dbReference>
<evidence type="ECO:0000313" key="11">
    <source>
        <dbReference type="EMBL" id="SFR96709.1"/>
    </source>
</evidence>
<dbReference type="AlphaFoldDB" id="A0A1I6KZQ5"/>
<dbReference type="SUPFAM" id="SSF49503">
    <property type="entry name" value="Cupredoxins"/>
    <property type="match status" value="1"/>
</dbReference>